<dbReference type="EMBL" id="JAGKQM010000013">
    <property type="protein sequence ID" value="KAH0889637.1"/>
    <property type="molecule type" value="Genomic_DNA"/>
</dbReference>
<feature type="domain" description="Phorbol-ester/DAG-type" evidence="5">
    <location>
        <begin position="281"/>
        <end position="328"/>
    </location>
</feature>
<dbReference type="InterPro" id="IPR004146">
    <property type="entry name" value="DC1"/>
</dbReference>
<name>A0ABQ8AAU2_BRANA</name>
<dbReference type="Proteomes" id="UP000824890">
    <property type="component" value="Unassembled WGS sequence"/>
</dbReference>
<dbReference type="PANTHER" id="PTHR47841:SF6">
    <property type="entry name" value="CYSTEINE_HISTIDINE-RICH C1 DOMAIN FAMILY PROTEIN-RELATED"/>
    <property type="match status" value="1"/>
</dbReference>
<evidence type="ECO:0000256" key="4">
    <source>
        <dbReference type="SAM" id="MobiDB-lite"/>
    </source>
</evidence>
<evidence type="ECO:0000256" key="1">
    <source>
        <dbReference type="ARBA" id="ARBA00022723"/>
    </source>
</evidence>
<dbReference type="InterPro" id="IPR002219">
    <property type="entry name" value="PKC_DAG/PE"/>
</dbReference>
<feature type="region of interest" description="Disordered" evidence="4">
    <location>
        <begin position="423"/>
        <end position="462"/>
    </location>
</feature>
<gene>
    <name evidence="6" type="ORF">HID58_052066</name>
</gene>
<proteinExistence type="predicted"/>
<keyword evidence="2" id="KW-0677">Repeat</keyword>
<sequence length="497" mass="56258">MSSLRPEQHTVHHFTHIHSLTKVDGYGEFTCGGCKTFGFGKTYRCSWCDYNLHEHCATCPPTLFSFMHPQHELQLVFRGPEQTHHEKRMCNICDEPAEGLFYQCHPCGFDVHPLCTQLPQHVRHVPHAAHHLELSHWGASSACMVCSGAIRSWRYKCGPCGLDVHMECVNTSAASVATIQQRCYGPQPHYHPSQYYHPYYNHGYTNHQGQVQESTPSIGRRMFGILMALTVGVICNIVAAPPEHDPSHCKTIQRTIKTPKRQVRMSQGTPKRHTINHFTHNHPLTEVNVVGTYTCNGCKLYGVGKTYRCNECDYDLHEYCATCLPTLRNTWHGPDHELNLMSSPAHMTARVCYVCRVYIQGMFYKCKHCSFESHPLCTHGPTHASYPDATLTRQRSLHDPHAVQPPWSPHHYNQGNHFGSYPYGGGYHPQHQHEHQSQHPYMNMDSPKADSKKDSSKGKKKKGGILEGVQAAAALTGTVVAQFVVTTVAEEYIFHEE</sequence>
<evidence type="ECO:0000259" key="5">
    <source>
        <dbReference type="PROSITE" id="PS50081"/>
    </source>
</evidence>
<evidence type="ECO:0000313" key="6">
    <source>
        <dbReference type="EMBL" id="KAH0889637.1"/>
    </source>
</evidence>
<accession>A0ABQ8AAU2</accession>
<dbReference type="Pfam" id="PF03107">
    <property type="entry name" value="C1_2"/>
    <property type="match status" value="4"/>
</dbReference>
<keyword evidence="7" id="KW-1185">Reference proteome</keyword>
<feature type="domain" description="Phorbol-ester/DAG-type" evidence="5">
    <location>
        <begin position="129"/>
        <end position="183"/>
    </location>
</feature>
<keyword evidence="1" id="KW-0479">Metal-binding</keyword>
<dbReference type="InterPro" id="IPR046349">
    <property type="entry name" value="C1-like_sf"/>
</dbReference>
<feature type="domain" description="Phorbol-ester/DAG-type" evidence="5">
    <location>
        <begin position="11"/>
        <end position="64"/>
    </location>
</feature>
<protein>
    <recommendedName>
        <fullName evidence="5">Phorbol-ester/DAG-type domain-containing protein</fullName>
    </recommendedName>
</protein>
<evidence type="ECO:0000313" key="7">
    <source>
        <dbReference type="Proteomes" id="UP000824890"/>
    </source>
</evidence>
<dbReference type="SUPFAM" id="SSF57889">
    <property type="entry name" value="Cysteine-rich domain"/>
    <property type="match status" value="4"/>
</dbReference>
<dbReference type="PROSITE" id="PS50081">
    <property type="entry name" value="ZF_DAG_PE_2"/>
    <property type="match status" value="3"/>
</dbReference>
<organism evidence="6 7">
    <name type="scientific">Brassica napus</name>
    <name type="common">Rape</name>
    <dbReference type="NCBI Taxonomy" id="3708"/>
    <lineage>
        <taxon>Eukaryota</taxon>
        <taxon>Viridiplantae</taxon>
        <taxon>Streptophyta</taxon>
        <taxon>Embryophyta</taxon>
        <taxon>Tracheophyta</taxon>
        <taxon>Spermatophyta</taxon>
        <taxon>Magnoliopsida</taxon>
        <taxon>eudicotyledons</taxon>
        <taxon>Gunneridae</taxon>
        <taxon>Pentapetalae</taxon>
        <taxon>rosids</taxon>
        <taxon>malvids</taxon>
        <taxon>Brassicales</taxon>
        <taxon>Brassicaceae</taxon>
        <taxon>Brassiceae</taxon>
        <taxon>Brassica</taxon>
    </lineage>
</organism>
<evidence type="ECO:0000256" key="2">
    <source>
        <dbReference type="ARBA" id="ARBA00022737"/>
    </source>
</evidence>
<evidence type="ECO:0000256" key="3">
    <source>
        <dbReference type="ARBA" id="ARBA00022833"/>
    </source>
</evidence>
<reference evidence="6 7" key="1">
    <citation type="submission" date="2021-05" db="EMBL/GenBank/DDBJ databases">
        <title>Genome Assembly of Synthetic Allotetraploid Brassica napus Reveals Homoeologous Exchanges between Subgenomes.</title>
        <authorList>
            <person name="Davis J.T."/>
        </authorList>
    </citation>
    <scope>NUCLEOTIDE SEQUENCE [LARGE SCALE GENOMIC DNA]</scope>
    <source>
        <strain evidence="7">cv. Da-Ae</strain>
        <tissue evidence="6">Seedling</tissue>
    </source>
</reference>
<keyword evidence="3" id="KW-0862">Zinc</keyword>
<comment type="caution">
    <text evidence="6">The sequence shown here is derived from an EMBL/GenBank/DDBJ whole genome shotgun (WGS) entry which is preliminary data.</text>
</comment>
<feature type="compositionally biased region" description="Basic and acidic residues" evidence="4">
    <location>
        <begin position="447"/>
        <end position="457"/>
    </location>
</feature>
<dbReference type="PANTHER" id="PTHR47841">
    <property type="entry name" value="DIACYLGLYCEROL KINASE THETA-LIKE-RELATED"/>
    <property type="match status" value="1"/>
</dbReference>